<dbReference type="RefSeq" id="XP_008045586.1">
    <property type="nucleotide sequence ID" value="XM_008047395.1"/>
</dbReference>
<keyword evidence="2" id="KW-0378">Hydrolase</keyword>
<dbReference type="Proteomes" id="UP000054317">
    <property type="component" value="Unassembled WGS sequence"/>
</dbReference>
<dbReference type="OMA" id="RVENANH"/>
<dbReference type="EMBL" id="JH711800">
    <property type="protein sequence ID" value="EIW51537.1"/>
    <property type="molecule type" value="Genomic_DNA"/>
</dbReference>
<evidence type="ECO:0000313" key="2">
    <source>
        <dbReference type="EMBL" id="EIW51537.1"/>
    </source>
</evidence>
<organism evidence="2 3">
    <name type="scientific">Trametes versicolor (strain FP-101664)</name>
    <name type="common">White-rot fungus</name>
    <name type="synonym">Coriolus versicolor</name>
    <dbReference type="NCBI Taxonomy" id="717944"/>
    <lineage>
        <taxon>Eukaryota</taxon>
        <taxon>Fungi</taxon>
        <taxon>Dikarya</taxon>
        <taxon>Basidiomycota</taxon>
        <taxon>Agaricomycotina</taxon>
        <taxon>Agaricomycetes</taxon>
        <taxon>Polyporales</taxon>
        <taxon>Polyporaceae</taxon>
        <taxon>Trametes</taxon>
    </lineage>
</organism>
<evidence type="ECO:0000313" key="3">
    <source>
        <dbReference type="Proteomes" id="UP000054317"/>
    </source>
</evidence>
<protein>
    <submittedName>
        <fullName evidence="2">Alpha/beta-hydrolase</fullName>
    </submittedName>
</protein>
<dbReference type="InterPro" id="IPR000073">
    <property type="entry name" value="AB_hydrolase_1"/>
</dbReference>
<dbReference type="AlphaFoldDB" id="R7S7F1"/>
<dbReference type="InterPro" id="IPR029058">
    <property type="entry name" value="AB_hydrolase_fold"/>
</dbReference>
<accession>R7S7F1</accession>
<keyword evidence="3" id="KW-1185">Reference proteome</keyword>
<gene>
    <name evidence="2" type="ORF">TRAVEDRAFT_176360</name>
</gene>
<dbReference type="GO" id="GO:0016787">
    <property type="term" value="F:hydrolase activity"/>
    <property type="evidence" value="ECO:0007669"/>
    <property type="project" value="UniProtKB-KW"/>
</dbReference>
<dbReference type="Pfam" id="PF12697">
    <property type="entry name" value="Abhydrolase_6"/>
    <property type="match status" value="1"/>
</dbReference>
<sequence length="368" mass="40957">MPIAPVDDQGTVLYYEDSGAPAGSTDYITVVLIHGTCFHSAVYRPMIPFAAERNLRFVLLNLRDYPGSSPYSADDMEDMRGSTPQHQARALQTRGLEIAEFVRWFIEMEGTPPIREAAGTEALVGGVSVLAWSGGTCAAVATFAHADKLPEATRRLFDAHLRSFILYDPSVTVVGEARPPGLGALVRNQAAPSGVQTAEFALTIGSYYPPFTFPDSIDPPPVYDPPRRAIHLSADPVDPKYTPTPTKMGPRVLRDVTHPDIFADTQHLLWALSFDMYRQNLSRALFDCRFDDGSGMLKEVWPALRVHVVWCDRSPGDCLWASAVIHAKYKDAEPKYRRPVEFHKLEDANHFVHWEEPEKFVTFLAGIV</sequence>
<dbReference type="SUPFAM" id="SSF53474">
    <property type="entry name" value="alpha/beta-Hydrolases"/>
    <property type="match status" value="1"/>
</dbReference>
<evidence type="ECO:0000259" key="1">
    <source>
        <dbReference type="Pfam" id="PF12697"/>
    </source>
</evidence>
<feature type="domain" description="AB hydrolase-1" evidence="1">
    <location>
        <begin position="30"/>
        <end position="361"/>
    </location>
</feature>
<dbReference type="KEGG" id="tvs:TRAVEDRAFT_176360"/>
<dbReference type="Gene3D" id="3.40.50.1820">
    <property type="entry name" value="alpha/beta hydrolase"/>
    <property type="match status" value="1"/>
</dbReference>
<dbReference type="GeneID" id="19411625"/>
<reference evidence="3" key="1">
    <citation type="journal article" date="2012" name="Science">
        <title>The Paleozoic origin of enzymatic lignin decomposition reconstructed from 31 fungal genomes.</title>
        <authorList>
            <person name="Floudas D."/>
            <person name="Binder M."/>
            <person name="Riley R."/>
            <person name="Barry K."/>
            <person name="Blanchette R.A."/>
            <person name="Henrissat B."/>
            <person name="Martinez A.T."/>
            <person name="Otillar R."/>
            <person name="Spatafora J.W."/>
            <person name="Yadav J.S."/>
            <person name="Aerts A."/>
            <person name="Benoit I."/>
            <person name="Boyd A."/>
            <person name="Carlson A."/>
            <person name="Copeland A."/>
            <person name="Coutinho P.M."/>
            <person name="de Vries R.P."/>
            <person name="Ferreira P."/>
            <person name="Findley K."/>
            <person name="Foster B."/>
            <person name="Gaskell J."/>
            <person name="Glotzer D."/>
            <person name="Gorecki P."/>
            <person name="Heitman J."/>
            <person name="Hesse C."/>
            <person name="Hori C."/>
            <person name="Igarashi K."/>
            <person name="Jurgens J.A."/>
            <person name="Kallen N."/>
            <person name="Kersten P."/>
            <person name="Kohler A."/>
            <person name="Kuees U."/>
            <person name="Kumar T.K.A."/>
            <person name="Kuo A."/>
            <person name="LaButti K."/>
            <person name="Larrondo L.F."/>
            <person name="Lindquist E."/>
            <person name="Ling A."/>
            <person name="Lombard V."/>
            <person name="Lucas S."/>
            <person name="Lundell T."/>
            <person name="Martin R."/>
            <person name="McLaughlin D.J."/>
            <person name="Morgenstern I."/>
            <person name="Morin E."/>
            <person name="Murat C."/>
            <person name="Nagy L.G."/>
            <person name="Nolan M."/>
            <person name="Ohm R.A."/>
            <person name="Patyshakuliyeva A."/>
            <person name="Rokas A."/>
            <person name="Ruiz-Duenas F.J."/>
            <person name="Sabat G."/>
            <person name="Salamov A."/>
            <person name="Samejima M."/>
            <person name="Schmutz J."/>
            <person name="Slot J.C."/>
            <person name="St John F."/>
            <person name="Stenlid J."/>
            <person name="Sun H."/>
            <person name="Sun S."/>
            <person name="Syed K."/>
            <person name="Tsang A."/>
            <person name="Wiebenga A."/>
            <person name="Young D."/>
            <person name="Pisabarro A."/>
            <person name="Eastwood D.C."/>
            <person name="Martin F."/>
            <person name="Cullen D."/>
            <person name="Grigoriev I.V."/>
            <person name="Hibbett D.S."/>
        </authorList>
    </citation>
    <scope>NUCLEOTIDE SEQUENCE [LARGE SCALE GENOMIC DNA]</scope>
    <source>
        <strain evidence="3">FP-101664</strain>
    </source>
</reference>
<dbReference type="OrthoDB" id="3466517at2759"/>
<name>R7S7F1_TRAVS</name>
<proteinExistence type="predicted"/>